<comment type="subcellular location">
    <subcellularLocation>
        <location evidence="1">Cell membrane</location>
        <topology evidence="1">Multi-pass membrane protein</topology>
    </subcellularLocation>
</comment>
<sequence length="402" mass="44039">MQNLTELSFSFKYILILIVTMIIALILTPLMILISHKIGAVDKPNARRINAKPMPSAGGVAIVVAFSSITLFVLPRIVGLANHHLVEATYFRYILPFVLGGGIVALTGFIDDIVELGAKTKLLGQVAGACVIWFFTNSHIENFKIPFGGPNLIFPEWLSFFATIFWILAITNAVNLIDGLDGLAGGVSIISLTTMGLVAYFFLETPNVYLPITIFVLVAAIAGFFPYNFPSAVIYMGDTGALFLGFMIAVLSLQGLKNATAVAVLTPMLILGVPITDTLVAVVRRKLNGGSIAEADRMHLHHRLLSLGLTQHAAVLVIYGIASIFSFIALILNVSSRWGGIFLLVFSLIGLDILIEMVGVWGENRTPLLNLIEYVGNSAYRQEVRQNRKVRRKQKLRDKRRK</sequence>
<feature type="transmembrane region" description="Helical" evidence="8">
    <location>
        <begin position="122"/>
        <end position="140"/>
    </location>
</feature>
<reference evidence="9 10" key="1">
    <citation type="submission" date="2020-02" db="EMBL/GenBank/DDBJ databases">
        <title>Draft genome sequence of Lactococcus sp. Hs30E4-3.</title>
        <authorList>
            <person name="Noda S."/>
            <person name="Yuki M."/>
            <person name="Ohkuma M."/>
        </authorList>
    </citation>
    <scope>NUCLEOTIDE SEQUENCE [LARGE SCALE GENOMIC DNA]</scope>
    <source>
        <strain evidence="9 10">Hs30E4-3</strain>
    </source>
</reference>
<dbReference type="GO" id="GO:0044038">
    <property type="term" value="P:cell wall macromolecule biosynthetic process"/>
    <property type="evidence" value="ECO:0007669"/>
    <property type="project" value="TreeGrafter"/>
</dbReference>
<evidence type="ECO:0000256" key="2">
    <source>
        <dbReference type="ARBA" id="ARBA00022475"/>
    </source>
</evidence>
<dbReference type="PANTHER" id="PTHR22926:SF3">
    <property type="entry name" value="UNDECAPRENYL-PHOSPHATE ALPHA-N-ACETYLGLUCOSAMINYL 1-PHOSPHATE TRANSFERASE"/>
    <property type="match status" value="1"/>
</dbReference>
<feature type="transmembrane region" description="Helical" evidence="8">
    <location>
        <begin position="208"/>
        <end position="225"/>
    </location>
</feature>
<name>A0A6A0BCR5_9LACT</name>
<feature type="transmembrane region" description="Helical" evidence="8">
    <location>
        <begin position="90"/>
        <end position="110"/>
    </location>
</feature>
<dbReference type="RefSeq" id="WP_172208169.1">
    <property type="nucleotide sequence ID" value="NZ_BLLI01000016.1"/>
</dbReference>
<keyword evidence="7" id="KW-0460">Magnesium</keyword>
<dbReference type="InterPro" id="IPR018480">
    <property type="entry name" value="PNAcMuramoyl-5peptid_Trfase_CS"/>
</dbReference>
<dbReference type="GO" id="GO:0005886">
    <property type="term" value="C:plasma membrane"/>
    <property type="evidence" value="ECO:0007669"/>
    <property type="project" value="UniProtKB-SubCell"/>
</dbReference>
<comment type="caution">
    <text evidence="9">The sequence shown here is derived from an EMBL/GenBank/DDBJ whole genome shotgun (WGS) entry which is preliminary data.</text>
</comment>
<keyword evidence="6 8" id="KW-0472">Membrane</keyword>
<dbReference type="InterPro" id="IPR000715">
    <property type="entry name" value="Glycosyl_transferase_4"/>
</dbReference>
<feature type="transmembrane region" description="Helical" evidence="8">
    <location>
        <begin position="232"/>
        <end position="253"/>
    </location>
</feature>
<dbReference type="Pfam" id="PF00953">
    <property type="entry name" value="Glycos_transf_4"/>
    <property type="match status" value="1"/>
</dbReference>
<dbReference type="Proteomes" id="UP000480303">
    <property type="component" value="Unassembled WGS sequence"/>
</dbReference>
<evidence type="ECO:0000313" key="10">
    <source>
        <dbReference type="Proteomes" id="UP000480303"/>
    </source>
</evidence>
<evidence type="ECO:0000256" key="7">
    <source>
        <dbReference type="PIRSR" id="PIRSR600715-1"/>
    </source>
</evidence>
<dbReference type="AlphaFoldDB" id="A0A6A0BCR5"/>
<accession>A0A6A0BCR5</accession>
<evidence type="ECO:0000256" key="3">
    <source>
        <dbReference type="ARBA" id="ARBA00022679"/>
    </source>
</evidence>
<feature type="transmembrane region" description="Helical" evidence="8">
    <location>
        <begin position="304"/>
        <end position="332"/>
    </location>
</feature>
<keyword evidence="4 8" id="KW-0812">Transmembrane</keyword>
<keyword evidence="3 9" id="KW-0808">Transferase</keyword>
<keyword evidence="5 8" id="KW-1133">Transmembrane helix</keyword>
<evidence type="ECO:0000256" key="8">
    <source>
        <dbReference type="SAM" id="Phobius"/>
    </source>
</evidence>
<dbReference type="GO" id="GO:0071555">
    <property type="term" value="P:cell wall organization"/>
    <property type="evidence" value="ECO:0007669"/>
    <property type="project" value="TreeGrafter"/>
</dbReference>
<dbReference type="GO" id="GO:0009103">
    <property type="term" value="P:lipopolysaccharide biosynthetic process"/>
    <property type="evidence" value="ECO:0007669"/>
    <property type="project" value="TreeGrafter"/>
</dbReference>
<feature type="transmembrane region" description="Helical" evidence="8">
    <location>
        <begin position="56"/>
        <end position="78"/>
    </location>
</feature>
<feature type="binding site" evidence="7">
    <location>
        <position position="175"/>
    </location>
    <ligand>
        <name>Mg(2+)</name>
        <dbReference type="ChEBI" id="CHEBI:18420"/>
    </ligand>
</feature>
<evidence type="ECO:0000256" key="6">
    <source>
        <dbReference type="ARBA" id="ARBA00023136"/>
    </source>
</evidence>
<dbReference type="GO" id="GO:0046872">
    <property type="term" value="F:metal ion binding"/>
    <property type="evidence" value="ECO:0007669"/>
    <property type="project" value="UniProtKB-KW"/>
</dbReference>
<protein>
    <submittedName>
        <fullName evidence="9">Undecaprenyl-phosphate alpha-N-acetylglucosaminyl 1-phosphate transferase</fullName>
    </submittedName>
</protein>
<feature type="transmembrane region" description="Helical" evidence="8">
    <location>
        <begin position="259"/>
        <end position="283"/>
    </location>
</feature>
<evidence type="ECO:0000256" key="5">
    <source>
        <dbReference type="ARBA" id="ARBA00022989"/>
    </source>
</evidence>
<comment type="cofactor">
    <cofactor evidence="7">
        <name>Mg(2+)</name>
        <dbReference type="ChEBI" id="CHEBI:18420"/>
    </cofactor>
</comment>
<evidence type="ECO:0000313" key="9">
    <source>
        <dbReference type="EMBL" id="GFH42231.1"/>
    </source>
</evidence>
<dbReference type="CDD" id="cd06853">
    <property type="entry name" value="GT_WecA_like"/>
    <property type="match status" value="1"/>
</dbReference>
<feature type="transmembrane region" description="Helical" evidence="8">
    <location>
        <begin position="152"/>
        <end position="171"/>
    </location>
</feature>
<feature type="binding site" evidence="7">
    <location>
        <position position="238"/>
    </location>
    <ligand>
        <name>Mg(2+)</name>
        <dbReference type="ChEBI" id="CHEBI:18420"/>
    </ligand>
</feature>
<dbReference type="PROSITE" id="PS01348">
    <property type="entry name" value="MRAY_2"/>
    <property type="match status" value="1"/>
</dbReference>
<evidence type="ECO:0000256" key="1">
    <source>
        <dbReference type="ARBA" id="ARBA00004651"/>
    </source>
</evidence>
<gene>
    <name evidence="9" type="primary">ysfC</name>
    <name evidence="9" type="ORF">Hs30E_07820</name>
</gene>
<dbReference type="PANTHER" id="PTHR22926">
    <property type="entry name" value="PHOSPHO-N-ACETYLMURAMOYL-PENTAPEPTIDE-TRANSFERASE"/>
    <property type="match status" value="1"/>
</dbReference>
<feature type="transmembrane region" description="Helical" evidence="8">
    <location>
        <begin position="183"/>
        <end position="202"/>
    </location>
</feature>
<dbReference type="EMBL" id="BLLI01000016">
    <property type="protein sequence ID" value="GFH42231.1"/>
    <property type="molecule type" value="Genomic_DNA"/>
</dbReference>
<evidence type="ECO:0000256" key="4">
    <source>
        <dbReference type="ARBA" id="ARBA00022692"/>
    </source>
</evidence>
<keyword evidence="10" id="KW-1185">Reference proteome</keyword>
<dbReference type="GO" id="GO:0016780">
    <property type="term" value="F:phosphotransferase activity, for other substituted phosphate groups"/>
    <property type="evidence" value="ECO:0007669"/>
    <property type="project" value="InterPro"/>
</dbReference>
<keyword evidence="7" id="KW-0479">Metal-binding</keyword>
<feature type="transmembrane region" description="Helical" evidence="8">
    <location>
        <begin position="338"/>
        <end position="361"/>
    </location>
</feature>
<keyword evidence="2" id="KW-1003">Cell membrane</keyword>
<feature type="transmembrane region" description="Helical" evidence="8">
    <location>
        <begin position="13"/>
        <end position="35"/>
    </location>
</feature>
<proteinExistence type="predicted"/>
<organism evidence="9 10">
    <name type="scientific">Pseudolactococcus hodotermopsidis</name>
    <dbReference type="NCBI Taxonomy" id="2709157"/>
    <lineage>
        <taxon>Bacteria</taxon>
        <taxon>Bacillati</taxon>
        <taxon>Bacillota</taxon>
        <taxon>Bacilli</taxon>
        <taxon>Lactobacillales</taxon>
        <taxon>Streptococcaceae</taxon>
        <taxon>Pseudolactococcus</taxon>
    </lineage>
</organism>